<dbReference type="Proteomes" id="UP000601223">
    <property type="component" value="Unassembled WGS sequence"/>
</dbReference>
<feature type="compositionally biased region" description="Polar residues" evidence="1">
    <location>
        <begin position="1"/>
        <end position="10"/>
    </location>
</feature>
<comment type="caution">
    <text evidence="3">The sequence shown here is derived from an EMBL/GenBank/DDBJ whole genome shotgun (WGS) entry which is preliminary data.</text>
</comment>
<feature type="domain" description="DUF6745" evidence="2">
    <location>
        <begin position="191"/>
        <end position="393"/>
    </location>
</feature>
<proteinExistence type="predicted"/>
<keyword evidence="4" id="KW-1185">Reference proteome</keyword>
<reference evidence="3 4" key="1">
    <citation type="submission" date="2021-01" db="EMBL/GenBank/DDBJ databases">
        <title>Whole genome shotgun sequence of Catellatospora bangladeshensis NBRC 107357.</title>
        <authorList>
            <person name="Komaki H."/>
            <person name="Tamura T."/>
        </authorList>
    </citation>
    <scope>NUCLEOTIDE SEQUENCE [LARGE SCALE GENOMIC DNA]</scope>
    <source>
        <strain evidence="3 4">NBRC 107357</strain>
    </source>
</reference>
<dbReference type="RefSeq" id="WP_239125591.1">
    <property type="nucleotide sequence ID" value="NZ_BONF01000010.1"/>
</dbReference>
<evidence type="ECO:0000313" key="4">
    <source>
        <dbReference type="Proteomes" id="UP000601223"/>
    </source>
</evidence>
<evidence type="ECO:0000259" key="2">
    <source>
        <dbReference type="Pfam" id="PF20530"/>
    </source>
</evidence>
<gene>
    <name evidence="3" type="ORF">Cba03nite_18740</name>
</gene>
<dbReference type="EMBL" id="BONF01000010">
    <property type="protein sequence ID" value="GIF80525.1"/>
    <property type="molecule type" value="Genomic_DNA"/>
</dbReference>
<protein>
    <recommendedName>
        <fullName evidence="2">DUF6745 domain-containing protein</fullName>
    </recommendedName>
</protein>
<organism evidence="3 4">
    <name type="scientific">Catellatospora bangladeshensis</name>
    <dbReference type="NCBI Taxonomy" id="310355"/>
    <lineage>
        <taxon>Bacteria</taxon>
        <taxon>Bacillati</taxon>
        <taxon>Actinomycetota</taxon>
        <taxon>Actinomycetes</taxon>
        <taxon>Micromonosporales</taxon>
        <taxon>Micromonosporaceae</taxon>
        <taxon>Catellatospora</taxon>
    </lineage>
</organism>
<dbReference type="Pfam" id="PF20530">
    <property type="entry name" value="DUF6745"/>
    <property type="match status" value="1"/>
</dbReference>
<evidence type="ECO:0000256" key="1">
    <source>
        <dbReference type="SAM" id="MobiDB-lite"/>
    </source>
</evidence>
<sequence>MSEQTISGTASAARRHGDDDVRLAEQGERWLATGLSCEPADRAGAEAGVRIAYALAGLPAPKHILWLGSPAAGALGVAMLRTGQRGGRRDEHIRRALEAQGARPGELDLGRSVRPRVRTRPWAQARAALMTKLGGTGFARHWAATARRPWQQLTDQLATPLRTRIDADLAGRLSARAGQTEQVAELPQAAREALLDAIGGQHDAAWLAAFDSHPDVDGLARVAGSAGWWWAFEHVAVLTERPVAVHRDNLGRLHHGDGPALSYPDGFGLHVWSGMPITAEVAAELPHLTVERIRAEGNAEMRRVMLEHFGFDRYLRESGASKTQSDECGTLWRVTLPGDEPLVMVEVLNSSPEPDGSFRTYFLRVPPTIRTARAGVAWTFDLTEEEYVPLQQT</sequence>
<feature type="region of interest" description="Disordered" evidence="1">
    <location>
        <begin position="1"/>
        <end position="20"/>
    </location>
</feature>
<evidence type="ECO:0000313" key="3">
    <source>
        <dbReference type="EMBL" id="GIF80525.1"/>
    </source>
</evidence>
<dbReference type="AlphaFoldDB" id="A0A8J3NJK2"/>
<name>A0A8J3NJK2_9ACTN</name>
<accession>A0A8J3NJK2</accession>
<dbReference type="InterPro" id="IPR046633">
    <property type="entry name" value="DUF6745"/>
</dbReference>